<reference evidence="7" key="1">
    <citation type="journal article" date="2023" name="Plant J.">
        <title>The genome of the king protea, Protea cynaroides.</title>
        <authorList>
            <person name="Chang J."/>
            <person name="Duong T.A."/>
            <person name="Schoeman C."/>
            <person name="Ma X."/>
            <person name="Roodt D."/>
            <person name="Barker N."/>
            <person name="Li Z."/>
            <person name="Van de Peer Y."/>
            <person name="Mizrachi E."/>
        </authorList>
    </citation>
    <scope>NUCLEOTIDE SEQUENCE</scope>
    <source>
        <tissue evidence="7">Young leaves</tissue>
    </source>
</reference>
<comment type="caution">
    <text evidence="7">The sequence shown here is derived from an EMBL/GenBank/DDBJ whole genome shotgun (WGS) entry which is preliminary data.</text>
</comment>
<evidence type="ECO:0000313" key="7">
    <source>
        <dbReference type="EMBL" id="KAJ4958911.1"/>
    </source>
</evidence>
<protein>
    <recommendedName>
        <fullName evidence="9">AAA+ ATPase domain-containing protein</fullName>
    </recommendedName>
</protein>
<keyword evidence="8" id="KW-1185">Reference proteome</keyword>
<organism evidence="7 8">
    <name type="scientific">Protea cynaroides</name>
    <dbReference type="NCBI Taxonomy" id="273540"/>
    <lineage>
        <taxon>Eukaryota</taxon>
        <taxon>Viridiplantae</taxon>
        <taxon>Streptophyta</taxon>
        <taxon>Embryophyta</taxon>
        <taxon>Tracheophyta</taxon>
        <taxon>Spermatophyta</taxon>
        <taxon>Magnoliopsida</taxon>
        <taxon>Proteales</taxon>
        <taxon>Proteaceae</taxon>
        <taxon>Protea</taxon>
    </lineage>
</organism>
<dbReference type="Gene3D" id="1.10.8.430">
    <property type="entry name" value="Helical domain of apoptotic protease-activating factors"/>
    <property type="match status" value="1"/>
</dbReference>
<keyword evidence="2" id="KW-0677">Repeat</keyword>
<dbReference type="InterPro" id="IPR032675">
    <property type="entry name" value="LRR_dom_sf"/>
</dbReference>
<evidence type="ECO:0000256" key="2">
    <source>
        <dbReference type="ARBA" id="ARBA00022737"/>
    </source>
</evidence>
<evidence type="ECO:0000256" key="1">
    <source>
        <dbReference type="ARBA" id="ARBA00008894"/>
    </source>
</evidence>
<dbReference type="InterPro" id="IPR027417">
    <property type="entry name" value="P-loop_NTPase"/>
</dbReference>
<comment type="similarity">
    <text evidence="1">Belongs to the disease resistance NB-LRR family.</text>
</comment>
<evidence type="ECO:0000256" key="3">
    <source>
        <dbReference type="ARBA" id="ARBA00022821"/>
    </source>
</evidence>
<keyword evidence="4" id="KW-0547">Nucleotide-binding</keyword>
<dbReference type="SUPFAM" id="SSF52540">
    <property type="entry name" value="P-loop containing nucleoside triphosphate hydrolases"/>
    <property type="match status" value="1"/>
</dbReference>
<feature type="domain" description="NB-ARC" evidence="5">
    <location>
        <begin position="146"/>
        <end position="309"/>
    </location>
</feature>
<dbReference type="OrthoDB" id="1658288at2759"/>
<dbReference type="Gene3D" id="1.10.10.10">
    <property type="entry name" value="Winged helix-like DNA-binding domain superfamily/Winged helix DNA-binding domain"/>
    <property type="match status" value="1"/>
</dbReference>
<proteinExistence type="inferred from homology"/>
<dbReference type="InterPro" id="IPR050905">
    <property type="entry name" value="Plant_NBS-LRR"/>
</dbReference>
<sequence>MDIAGSFATLIDKYLIDPIVQSINILRNSSNNVEDMHEKVCELIAARNDRRQEAENAGQVMTDMGKNWFKVVHEIEVKATGIEERHQQSSCVNFCSLYKLSKKSTDLKQKAGDMLNPQFDLTKRPPPESVIEIESEPTETLQPSTQHMLQKIIDNLLGDPENVITGVHGMGGVGKTTLAEKVNNHFKGNSCFETVIMVTVSATPNISKIQTRMGERLGLDLPNDPDRAKEKLLVALRKKKFLIILDDVWDGLNLKGIGIPHPRNHNGSKILITSRNIDTCTNMGAKIKLKVEPLSKDESWNLYVQKAGPHVTADHIKSSAQRIVAKCKGLPLAIGAVARAMADRDGVGEWADAVREIEKSAMDLRGMKEEVFVPLKFSFDKLQDDMLRSLFLYCACFPEDSDIFTRNILDYCVGEGLVDKLSSLMAVKNKGKAMIKTLKIASMLEDGLSEGSVRMHDMMRELALMITFSGSDGSSKFLTRVGKSIEEAPHAKEWLDTTMVLLKNTQIEKLPELGEKCPKLTTLQLMGNFILKIVPEINFLQHLDHLHILDLSFSLKLEYLPNSLSCLLNLRVLRLPGCRRLRALPALGMLRQLQVLDLHLCEMLDQQILVSKCFDSSNKSSDLSNLRYLNVSYSQVSIPAGVISHHLLKLEELYLNGARNIKWKLRDEGNNEEERRSGLSSDEGHHHHHQPSIIDVGELSHLTHLTSLHICLEDITISGWFKPLAKKIKGLELKRCTFIKQDAIQALHESKDLQWLIITKCWGLTCVPCHVNRLEIKNCEDTENMLNGAEEPHQDSLESLDLDRLPKLKSICGGPTPLNIFGRLSFLNIKECNRLKMVFTKRMPRLFNNLKYITIEKCDRIEVIIEAEEEDWELKGTNNNRLISPFPNLIRLCLIDLQALADVCTNHILHCPLIVQVNVDNCPRLKKDPLHIRNSDGLLIMKDESTWWKGKAVEEEIQMI</sequence>
<evidence type="ECO:0000313" key="8">
    <source>
        <dbReference type="Proteomes" id="UP001141806"/>
    </source>
</evidence>
<dbReference type="Pfam" id="PF23247">
    <property type="entry name" value="LRR_RPS2"/>
    <property type="match status" value="1"/>
</dbReference>
<evidence type="ECO:0000256" key="4">
    <source>
        <dbReference type="ARBA" id="ARBA00022840"/>
    </source>
</evidence>
<dbReference type="PRINTS" id="PR00364">
    <property type="entry name" value="DISEASERSIST"/>
</dbReference>
<name>A0A9Q0H311_9MAGN</name>
<dbReference type="GO" id="GO:0006952">
    <property type="term" value="P:defense response"/>
    <property type="evidence" value="ECO:0007669"/>
    <property type="project" value="UniProtKB-KW"/>
</dbReference>
<evidence type="ECO:0008006" key="9">
    <source>
        <dbReference type="Google" id="ProtNLM"/>
    </source>
</evidence>
<dbReference type="GO" id="GO:0005524">
    <property type="term" value="F:ATP binding"/>
    <property type="evidence" value="ECO:0007669"/>
    <property type="project" value="UniProtKB-KW"/>
</dbReference>
<dbReference type="Pfam" id="PF00931">
    <property type="entry name" value="NB-ARC"/>
    <property type="match status" value="1"/>
</dbReference>
<dbReference type="Gene3D" id="3.80.10.10">
    <property type="entry name" value="Ribonuclease Inhibitor"/>
    <property type="match status" value="2"/>
</dbReference>
<feature type="domain" description="Disease resistance protein At4g27190-like leucine-rich repeats" evidence="6">
    <location>
        <begin position="797"/>
        <end position="926"/>
    </location>
</feature>
<dbReference type="InterPro" id="IPR057135">
    <property type="entry name" value="At4g27190-like_LRR"/>
</dbReference>
<dbReference type="EMBL" id="JAMYWD010000010">
    <property type="protein sequence ID" value="KAJ4958911.1"/>
    <property type="molecule type" value="Genomic_DNA"/>
</dbReference>
<dbReference type="FunFam" id="3.40.50.300:FF:001091">
    <property type="entry name" value="Probable disease resistance protein At1g61300"/>
    <property type="match status" value="1"/>
</dbReference>
<evidence type="ECO:0000259" key="5">
    <source>
        <dbReference type="Pfam" id="PF00931"/>
    </source>
</evidence>
<accession>A0A9Q0H311</accession>
<dbReference type="SUPFAM" id="SSF52058">
    <property type="entry name" value="L domain-like"/>
    <property type="match status" value="1"/>
</dbReference>
<dbReference type="Gene3D" id="3.40.50.300">
    <property type="entry name" value="P-loop containing nucleotide triphosphate hydrolases"/>
    <property type="match status" value="1"/>
</dbReference>
<dbReference type="FunFam" id="1.10.10.10:FF:000322">
    <property type="entry name" value="Probable disease resistance protein At1g63360"/>
    <property type="match status" value="1"/>
</dbReference>
<evidence type="ECO:0000259" key="6">
    <source>
        <dbReference type="Pfam" id="PF23247"/>
    </source>
</evidence>
<keyword evidence="4" id="KW-0067">ATP-binding</keyword>
<keyword evidence="3" id="KW-0611">Plant defense</keyword>
<dbReference type="InterPro" id="IPR036388">
    <property type="entry name" value="WH-like_DNA-bd_sf"/>
</dbReference>
<dbReference type="InterPro" id="IPR042197">
    <property type="entry name" value="Apaf_helical"/>
</dbReference>
<dbReference type="InterPro" id="IPR002182">
    <property type="entry name" value="NB-ARC"/>
</dbReference>
<dbReference type="GO" id="GO:0043531">
    <property type="term" value="F:ADP binding"/>
    <property type="evidence" value="ECO:0007669"/>
    <property type="project" value="InterPro"/>
</dbReference>
<dbReference type="AlphaFoldDB" id="A0A9Q0H311"/>
<gene>
    <name evidence="7" type="ORF">NE237_026022</name>
</gene>
<dbReference type="PANTHER" id="PTHR33463">
    <property type="entry name" value="NB-ARC DOMAIN-CONTAINING PROTEIN-RELATED"/>
    <property type="match status" value="1"/>
</dbReference>
<dbReference type="Proteomes" id="UP001141806">
    <property type="component" value="Unassembled WGS sequence"/>
</dbReference>
<dbReference type="PANTHER" id="PTHR33463:SF204">
    <property type="entry name" value="NB-ARC DOMAIN-CONTAINING PROTEIN"/>
    <property type="match status" value="1"/>
</dbReference>